<evidence type="ECO:0000313" key="24">
    <source>
        <dbReference type="EMBL" id="KAK9068522.1"/>
    </source>
</evidence>
<evidence type="ECO:0000313" key="25">
    <source>
        <dbReference type="Proteomes" id="UP001408789"/>
    </source>
</evidence>
<evidence type="ECO:0000256" key="22">
    <source>
        <dbReference type="PROSITE-ProRule" id="PRU10141"/>
    </source>
</evidence>
<keyword evidence="10" id="KW-0812">Transmembrane</keyword>
<dbReference type="InterPro" id="IPR008271">
    <property type="entry name" value="Ser/Thr_kinase_AS"/>
</dbReference>
<comment type="catalytic activity">
    <reaction evidence="20">
        <text>L-threonyl-[protein] + ATP = O-phospho-L-threonyl-[protein] + ADP + H(+)</text>
        <dbReference type="Rhea" id="RHEA:46608"/>
        <dbReference type="Rhea" id="RHEA-COMP:11060"/>
        <dbReference type="Rhea" id="RHEA-COMP:11605"/>
        <dbReference type="ChEBI" id="CHEBI:15378"/>
        <dbReference type="ChEBI" id="CHEBI:30013"/>
        <dbReference type="ChEBI" id="CHEBI:30616"/>
        <dbReference type="ChEBI" id="CHEBI:61977"/>
        <dbReference type="ChEBI" id="CHEBI:456216"/>
        <dbReference type="EC" id="2.7.11.1"/>
    </reaction>
</comment>
<evidence type="ECO:0000256" key="5">
    <source>
        <dbReference type="ARBA" id="ARBA00022475"/>
    </source>
</evidence>
<feature type="binding site" evidence="22">
    <location>
        <position position="699"/>
    </location>
    <ligand>
        <name>ATP</name>
        <dbReference type="ChEBI" id="CHEBI:30616"/>
    </ligand>
</feature>
<dbReference type="EMBL" id="JBCNJP010000014">
    <property type="protein sequence ID" value="KAK9068522.1"/>
    <property type="molecule type" value="Genomic_DNA"/>
</dbReference>
<keyword evidence="25" id="KW-1185">Reference proteome</keyword>
<dbReference type="FunFam" id="1.10.510.10:FF:000358">
    <property type="entry name" value="Putative leucine-rich repeat receptor-like serine/threonine-protein kinase"/>
    <property type="match status" value="1"/>
</dbReference>
<keyword evidence="14" id="KW-0418">Kinase</keyword>
<comment type="catalytic activity">
    <reaction evidence="21">
        <text>L-seryl-[protein] + ATP = O-phospho-L-seryl-[protein] + ADP + H(+)</text>
        <dbReference type="Rhea" id="RHEA:17989"/>
        <dbReference type="Rhea" id="RHEA-COMP:9863"/>
        <dbReference type="Rhea" id="RHEA-COMP:11604"/>
        <dbReference type="ChEBI" id="CHEBI:15378"/>
        <dbReference type="ChEBI" id="CHEBI:29999"/>
        <dbReference type="ChEBI" id="CHEBI:30616"/>
        <dbReference type="ChEBI" id="CHEBI:83421"/>
        <dbReference type="ChEBI" id="CHEBI:456216"/>
        <dbReference type="EC" id="2.7.11.1"/>
    </reaction>
</comment>
<feature type="domain" description="Protein kinase" evidence="23">
    <location>
        <begin position="25"/>
        <end position="300"/>
    </location>
</feature>
<dbReference type="PROSITE" id="PS00107">
    <property type="entry name" value="PROTEIN_KINASE_ATP"/>
    <property type="match status" value="2"/>
</dbReference>
<feature type="domain" description="Protein kinase" evidence="23">
    <location>
        <begin position="668"/>
        <end position="942"/>
    </location>
</feature>
<comment type="similarity">
    <text evidence="3">In the C-terminal section; belongs to the protein kinase superfamily. Ser/Thr protein kinase family.</text>
</comment>
<dbReference type="FunFam" id="3.30.200.20:FF:000039">
    <property type="entry name" value="receptor-like protein kinase FERONIA"/>
    <property type="match status" value="1"/>
</dbReference>
<comment type="subcellular location">
    <subcellularLocation>
        <location evidence="1">Cell membrane</location>
        <topology evidence="1">Single-pass type I membrane protein</topology>
    </subcellularLocation>
</comment>
<evidence type="ECO:0000256" key="17">
    <source>
        <dbReference type="ARBA" id="ARBA00023136"/>
    </source>
</evidence>
<comment type="caution">
    <text evidence="24">The sequence shown here is derived from an EMBL/GenBank/DDBJ whole genome shotgun (WGS) entry which is preliminary data.</text>
</comment>
<dbReference type="GO" id="GO:0005886">
    <property type="term" value="C:plasma membrane"/>
    <property type="evidence" value="ECO:0007669"/>
    <property type="project" value="UniProtKB-SubCell"/>
</dbReference>
<dbReference type="SMART" id="SM00220">
    <property type="entry name" value="S_TKc"/>
    <property type="match status" value="3"/>
</dbReference>
<evidence type="ECO:0000256" key="11">
    <source>
        <dbReference type="ARBA" id="ARBA00022729"/>
    </source>
</evidence>
<evidence type="ECO:0000256" key="6">
    <source>
        <dbReference type="ARBA" id="ARBA00022527"/>
    </source>
</evidence>
<keyword evidence="8" id="KW-0433">Leucine-rich repeat</keyword>
<evidence type="ECO:0000256" key="1">
    <source>
        <dbReference type="ARBA" id="ARBA00004251"/>
    </source>
</evidence>
<dbReference type="GO" id="GO:0002229">
    <property type="term" value="P:defense response to oomycetes"/>
    <property type="evidence" value="ECO:0007669"/>
    <property type="project" value="UniProtKB-ARBA"/>
</dbReference>
<dbReference type="GO" id="GO:0005524">
    <property type="term" value="F:ATP binding"/>
    <property type="evidence" value="ECO:0007669"/>
    <property type="project" value="UniProtKB-UniRule"/>
</dbReference>
<evidence type="ECO:0000256" key="15">
    <source>
        <dbReference type="ARBA" id="ARBA00022840"/>
    </source>
</evidence>
<dbReference type="Gene3D" id="1.10.510.10">
    <property type="entry name" value="Transferase(Phosphotransferase) domain 1"/>
    <property type="match status" value="3"/>
</dbReference>
<evidence type="ECO:0000256" key="21">
    <source>
        <dbReference type="ARBA" id="ARBA00048679"/>
    </source>
</evidence>
<evidence type="ECO:0000256" key="19">
    <source>
        <dbReference type="ARBA" id="ARBA00023180"/>
    </source>
</evidence>
<keyword evidence="6" id="KW-0723">Serine/threonine-protein kinase</keyword>
<dbReference type="InterPro" id="IPR001245">
    <property type="entry name" value="Ser-Thr/Tyr_kinase_cat_dom"/>
</dbReference>
<dbReference type="Pfam" id="PF14299">
    <property type="entry name" value="PP2"/>
    <property type="match status" value="2"/>
</dbReference>
<feature type="domain" description="Protein kinase" evidence="23">
    <location>
        <begin position="340"/>
        <end position="646"/>
    </location>
</feature>
<evidence type="ECO:0000259" key="23">
    <source>
        <dbReference type="PROSITE" id="PS50011"/>
    </source>
</evidence>
<protein>
    <recommendedName>
        <fullName evidence="4">non-specific serine/threonine protein kinase</fullName>
        <ecNumber evidence="4">2.7.11.1</ecNumber>
    </recommendedName>
</protein>
<dbReference type="Proteomes" id="UP001408789">
    <property type="component" value="Unassembled WGS sequence"/>
</dbReference>
<dbReference type="GO" id="GO:0009506">
    <property type="term" value="C:plasmodesma"/>
    <property type="evidence" value="ECO:0007669"/>
    <property type="project" value="TreeGrafter"/>
</dbReference>
<keyword evidence="7" id="KW-0597">Phosphoprotein</keyword>
<keyword evidence="13 22" id="KW-0547">Nucleotide-binding</keyword>
<dbReference type="PANTHER" id="PTHR27003">
    <property type="entry name" value="OS07G0166700 PROTEIN"/>
    <property type="match status" value="1"/>
</dbReference>
<dbReference type="PANTHER" id="PTHR27003:SF471">
    <property type="entry name" value="VASCULAR ENDOTHELIAL GROWTH FACTOR RECEPTOR 2 (VEGFR2)-RELATED"/>
    <property type="match status" value="1"/>
</dbReference>
<proteinExistence type="inferred from homology"/>
<evidence type="ECO:0000256" key="13">
    <source>
        <dbReference type="ARBA" id="ARBA00022741"/>
    </source>
</evidence>
<keyword evidence="16" id="KW-1133">Transmembrane helix</keyword>
<evidence type="ECO:0000256" key="14">
    <source>
        <dbReference type="ARBA" id="ARBA00022777"/>
    </source>
</evidence>
<dbReference type="GO" id="GO:0004674">
    <property type="term" value="F:protein serine/threonine kinase activity"/>
    <property type="evidence" value="ECO:0007669"/>
    <property type="project" value="UniProtKB-KW"/>
</dbReference>
<keyword evidence="11" id="KW-0732">Signal</keyword>
<dbReference type="FunFam" id="1.10.510.10:FF:000240">
    <property type="entry name" value="Lectin-domain containing receptor kinase A4.3"/>
    <property type="match status" value="1"/>
</dbReference>
<keyword evidence="15 22" id="KW-0067">ATP-binding</keyword>
<dbReference type="SUPFAM" id="SSF56112">
    <property type="entry name" value="Protein kinase-like (PK-like)"/>
    <property type="match status" value="3"/>
</dbReference>
<dbReference type="InterPro" id="IPR017441">
    <property type="entry name" value="Protein_kinase_ATP_BS"/>
</dbReference>
<evidence type="ECO:0000256" key="3">
    <source>
        <dbReference type="ARBA" id="ARBA00010217"/>
    </source>
</evidence>
<accession>A0AAP0D9R5</accession>
<name>A0AAP0D9R5_9ASTR</name>
<evidence type="ECO:0000256" key="9">
    <source>
        <dbReference type="ARBA" id="ARBA00022679"/>
    </source>
</evidence>
<dbReference type="InterPro" id="IPR025886">
    <property type="entry name" value="PP2-like"/>
</dbReference>
<evidence type="ECO:0000256" key="2">
    <source>
        <dbReference type="ARBA" id="ARBA00008536"/>
    </source>
</evidence>
<keyword evidence="12" id="KW-0677">Repeat</keyword>
<evidence type="ECO:0000256" key="4">
    <source>
        <dbReference type="ARBA" id="ARBA00012513"/>
    </source>
</evidence>
<dbReference type="InterPro" id="IPR011009">
    <property type="entry name" value="Kinase-like_dom_sf"/>
</dbReference>
<evidence type="ECO:0000256" key="8">
    <source>
        <dbReference type="ARBA" id="ARBA00022614"/>
    </source>
</evidence>
<organism evidence="24 25">
    <name type="scientific">Deinandra increscens subsp. villosa</name>
    <dbReference type="NCBI Taxonomy" id="3103831"/>
    <lineage>
        <taxon>Eukaryota</taxon>
        <taxon>Viridiplantae</taxon>
        <taxon>Streptophyta</taxon>
        <taxon>Embryophyta</taxon>
        <taxon>Tracheophyta</taxon>
        <taxon>Spermatophyta</taxon>
        <taxon>Magnoliopsida</taxon>
        <taxon>eudicotyledons</taxon>
        <taxon>Gunneridae</taxon>
        <taxon>Pentapetalae</taxon>
        <taxon>asterids</taxon>
        <taxon>campanulids</taxon>
        <taxon>Asterales</taxon>
        <taxon>Asteraceae</taxon>
        <taxon>Asteroideae</taxon>
        <taxon>Heliantheae alliance</taxon>
        <taxon>Madieae</taxon>
        <taxon>Madiinae</taxon>
        <taxon>Deinandra</taxon>
    </lineage>
</organism>
<dbReference type="GO" id="GO:0004714">
    <property type="term" value="F:transmembrane receptor protein tyrosine kinase activity"/>
    <property type="evidence" value="ECO:0007669"/>
    <property type="project" value="InterPro"/>
</dbReference>
<gene>
    <name evidence="24" type="ORF">SSX86_012636</name>
</gene>
<dbReference type="PROSITE" id="PS50011">
    <property type="entry name" value="PROTEIN_KINASE_DOM"/>
    <property type="match status" value="3"/>
</dbReference>
<comment type="similarity">
    <text evidence="2">In the N-terminal section; belongs to the leguminous lectin family.</text>
</comment>
<evidence type="ECO:0000256" key="18">
    <source>
        <dbReference type="ARBA" id="ARBA00023170"/>
    </source>
</evidence>
<evidence type="ECO:0000256" key="10">
    <source>
        <dbReference type="ARBA" id="ARBA00022692"/>
    </source>
</evidence>
<keyword evidence="17" id="KW-0472">Membrane</keyword>
<dbReference type="EC" id="2.7.11.1" evidence="4"/>
<dbReference type="Gene3D" id="3.30.200.20">
    <property type="entry name" value="Phosphorylase Kinase, domain 1"/>
    <property type="match status" value="3"/>
</dbReference>
<keyword evidence="5" id="KW-1003">Cell membrane</keyword>
<keyword evidence="19" id="KW-0325">Glycoprotein</keyword>
<evidence type="ECO:0000256" key="16">
    <source>
        <dbReference type="ARBA" id="ARBA00022989"/>
    </source>
</evidence>
<dbReference type="InterPro" id="IPR045272">
    <property type="entry name" value="ANXUR1/2-like"/>
</dbReference>
<dbReference type="Pfam" id="PF07714">
    <property type="entry name" value="PK_Tyr_Ser-Thr"/>
    <property type="match status" value="3"/>
</dbReference>
<dbReference type="InterPro" id="IPR000719">
    <property type="entry name" value="Prot_kinase_dom"/>
</dbReference>
<evidence type="ECO:0000256" key="20">
    <source>
        <dbReference type="ARBA" id="ARBA00047899"/>
    </source>
</evidence>
<feature type="binding site" evidence="22">
    <location>
        <position position="368"/>
    </location>
    <ligand>
        <name>ATP</name>
        <dbReference type="ChEBI" id="CHEBI:30616"/>
    </ligand>
</feature>
<sequence>MSSFDLKFSHLKIPLIDIQTATNNFAKENIIGEEGFGSIYKAQLLRSGKLIDIVARRLNEKYGQGIKEFQTEIMMLSSLKHQNIVTVVGFCDENGEKIIINKFEPNGSLDQYLSDPVTLTWTQRLHICLGIARALGYIHYDKQRNFNVIHRNLKSSKILLDEKWEAKLSGFGLSIMQPAARRHGIVVDELCGTYGYMDPAYVVSGSVSHKSDVYSFGVVLFEVLSGKIAFIPDNEALLSKLGIFHYENGTLNDFIHPDMHRQMDSKALKIFSKVAYSCLSCQRAQRPNIDRVIFALEEALKLQLARDNLLVLKERSQWERNDLEHLKIKYDAIKLATENFAENYRIGSGGYGVVYKAELEHFDSSVVKENKQSKLPRRCSTVAIKRILNREDKEGEQGFIVEIETLSSCMHRNIVSLLGFCYEPPHMILVYEHVSNGSLDDYLGSKGKMTIFTWTRRIKICIDIARGLDYIHTTINNKQKIIHRDIKSANILLDENWEAKISDFGLSKFHPLDHMTSTINATKVAGTQVYMDPEYEMTGKLKKESDVYSFGVVLFEIMSGTLAYDPIYINKNEKGIAPIVRQHFENETIKEMVDPDLLEESNFTLSKGPNQDSLNTFSVIGYKCLNEKQAERPTMKVVIEELVKALNFQKSHKDALRISLKDIRLVTQNFSNEIGRGGFGRVYKGEIVRANRRTPIAVKRCDNIGVQRENEFLTEVEILFEYKHENIIDLLGYCNDHNNKILVYEYASNGSLDKHLKDVSLTWKQRLKIVIDVAVGLDFLHGGNSPVIHRDIKSANILLNGGWKAKITDFGLSIITRVNTEFDYGVDDVTGAVGYRDPQYSQRGFLTRESDIYSLGVVLCEIMCGRLAFFQEQGGERRSLGYMFKCAYEEGNIEELVLEGIKNKIVPKSLATYQKTLYECLQDDREKRPTSSEVVLQLKKALEFQEDSEMWEVKLPRDYKEIIHMSKTPENYTNISYKDLYHMFLKGILLRKEKLLFTLSNNGERNEMVSATMFSFENNILHNRRMSTQISRFKRLVKIMDISNLNIQIKIKTHFLSPDVIYGAYLVFKFCDPRKTSSKIMYVNLKYQMGSETLHSYFATCENDGWMMIELCRFIPHKKDVRFEVLLESLSRYYCGKGAIYVEGIHFRAISNATLRVHEVDEELKGVERVLKSNSDSVQHLSVDYEEITQLQDAKKVFHFEKMSLIRTEKLKHLESSGIDVLVKSSDEDLFSLSEANAKKCYMLLAKMVLYDSSGVKFFNWKSLPESRFQEVAEVLSHQDFRIKCKIETQNLSPDTDYACYLVFKLSQLCHGLHCPVKVCDVLLKKNKELKFLYFRSPKLVNLHSNGRVPKLREDGLMEVIVWEFNSGNKLSDDSLPMSLKLRCYEGNMSGLTVYGIEFRPV</sequence>
<evidence type="ECO:0000256" key="7">
    <source>
        <dbReference type="ARBA" id="ARBA00022553"/>
    </source>
</evidence>
<dbReference type="PROSITE" id="PS00108">
    <property type="entry name" value="PROTEIN_KINASE_ST"/>
    <property type="match status" value="2"/>
</dbReference>
<reference evidence="24 25" key="1">
    <citation type="submission" date="2024-04" db="EMBL/GenBank/DDBJ databases">
        <title>The reference genome of an endangered Asteraceae, Deinandra increscens subsp. villosa, native to the Central Coast of California.</title>
        <authorList>
            <person name="Guilliams M."/>
            <person name="Hasenstab-Lehman K."/>
            <person name="Meyer R."/>
            <person name="Mcevoy S."/>
        </authorList>
    </citation>
    <scope>NUCLEOTIDE SEQUENCE [LARGE SCALE GENOMIC DNA]</scope>
    <source>
        <tissue evidence="24">Leaf</tissue>
    </source>
</reference>
<keyword evidence="9" id="KW-0808">Transferase</keyword>
<keyword evidence="18" id="KW-0675">Receptor</keyword>
<evidence type="ECO:0000256" key="12">
    <source>
        <dbReference type="ARBA" id="ARBA00022737"/>
    </source>
</evidence>